<evidence type="ECO:0000259" key="3">
    <source>
        <dbReference type="PROSITE" id="PS50043"/>
    </source>
</evidence>
<feature type="domain" description="HTH luxR-type" evidence="3">
    <location>
        <begin position="154"/>
        <end position="219"/>
    </location>
</feature>
<dbReference type="Gene3D" id="3.40.50.2300">
    <property type="match status" value="1"/>
</dbReference>
<evidence type="ECO:0008006" key="6">
    <source>
        <dbReference type="Google" id="ProtNLM"/>
    </source>
</evidence>
<dbReference type="AlphaFoldDB" id="A0A3B0X7I1"/>
<keyword evidence="2" id="KW-0238">DNA-binding</keyword>
<dbReference type="GO" id="GO:0003677">
    <property type="term" value="F:DNA binding"/>
    <property type="evidence" value="ECO:0007669"/>
    <property type="project" value="UniProtKB-KW"/>
</dbReference>
<evidence type="ECO:0000313" key="5">
    <source>
        <dbReference type="EMBL" id="VAW60353.1"/>
    </source>
</evidence>
<dbReference type="SMART" id="SM00448">
    <property type="entry name" value="REC"/>
    <property type="match status" value="1"/>
</dbReference>
<dbReference type="PROSITE" id="PS50110">
    <property type="entry name" value="RESPONSE_REGULATORY"/>
    <property type="match status" value="1"/>
</dbReference>
<dbReference type="InterPro" id="IPR058245">
    <property type="entry name" value="NreC/VraR/RcsB-like_REC"/>
</dbReference>
<dbReference type="GO" id="GO:0000160">
    <property type="term" value="P:phosphorelay signal transduction system"/>
    <property type="evidence" value="ECO:0007669"/>
    <property type="project" value="InterPro"/>
</dbReference>
<sequence>MIKLIIICDIKIYCEGLNQVLSQTDSINVVGAESTLEAALIKITQHSPDVVLLDMTMSGSSAIAQKVMQICPAAKIVALSVAENEENIIECAEIGIAGYVAREATLKELIDTVIGAKKGEFCCPPKISAYIFKKFQNIALSAKNSCLPKLSNKENNFADNLTKRERQILTLMASGLSNKRIASNLTIEVSTVKNHVHNILVKLNVTSRMQAVSMFQQISFMSGSRSFDLNSGLKLT</sequence>
<dbReference type="SUPFAM" id="SSF46894">
    <property type="entry name" value="C-terminal effector domain of the bipartite response regulators"/>
    <property type="match status" value="1"/>
</dbReference>
<evidence type="ECO:0000259" key="4">
    <source>
        <dbReference type="PROSITE" id="PS50110"/>
    </source>
</evidence>
<dbReference type="PRINTS" id="PR00038">
    <property type="entry name" value="HTHLUXR"/>
</dbReference>
<evidence type="ECO:0000256" key="1">
    <source>
        <dbReference type="ARBA" id="ARBA00022553"/>
    </source>
</evidence>
<dbReference type="Pfam" id="PF00072">
    <property type="entry name" value="Response_reg"/>
    <property type="match status" value="1"/>
</dbReference>
<name>A0A3B0X7I1_9ZZZZ</name>
<dbReference type="PROSITE" id="PS00622">
    <property type="entry name" value="HTH_LUXR_1"/>
    <property type="match status" value="1"/>
</dbReference>
<dbReference type="Pfam" id="PF00196">
    <property type="entry name" value="GerE"/>
    <property type="match status" value="1"/>
</dbReference>
<dbReference type="PROSITE" id="PS50043">
    <property type="entry name" value="HTH_LUXR_2"/>
    <property type="match status" value="1"/>
</dbReference>
<dbReference type="InterPro" id="IPR000792">
    <property type="entry name" value="Tscrpt_reg_LuxR_C"/>
</dbReference>
<dbReference type="SUPFAM" id="SSF52172">
    <property type="entry name" value="CheY-like"/>
    <property type="match status" value="1"/>
</dbReference>
<dbReference type="InterPro" id="IPR001789">
    <property type="entry name" value="Sig_transdc_resp-reg_receiver"/>
</dbReference>
<organism evidence="5">
    <name type="scientific">hydrothermal vent metagenome</name>
    <dbReference type="NCBI Taxonomy" id="652676"/>
    <lineage>
        <taxon>unclassified sequences</taxon>
        <taxon>metagenomes</taxon>
        <taxon>ecological metagenomes</taxon>
    </lineage>
</organism>
<dbReference type="InterPro" id="IPR016032">
    <property type="entry name" value="Sig_transdc_resp-reg_C-effctor"/>
</dbReference>
<evidence type="ECO:0000256" key="2">
    <source>
        <dbReference type="ARBA" id="ARBA00023125"/>
    </source>
</evidence>
<dbReference type="CDD" id="cd17535">
    <property type="entry name" value="REC_NarL-like"/>
    <property type="match status" value="1"/>
</dbReference>
<dbReference type="CDD" id="cd06170">
    <property type="entry name" value="LuxR_C_like"/>
    <property type="match status" value="1"/>
</dbReference>
<keyword evidence="1" id="KW-0597">Phosphoprotein</keyword>
<protein>
    <recommendedName>
        <fullName evidence="6">Two-component transcriptional response regulator, LuxR family</fullName>
    </recommendedName>
</protein>
<proteinExistence type="predicted"/>
<dbReference type="InterPro" id="IPR039420">
    <property type="entry name" value="WalR-like"/>
</dbReference>
<dbReference type="InterPro" id="IPR011006">
    <property type="entry name" value="CheY-like_superfamily"/>
</dbReference>
<accession>A0A3B0X7I1</accession>
<dbReference type="SMART" id="SM00421">
    <property type="entry name" value="HTH_LUXR"/>
    <property type="match status" value="1"/>
</dbReference>
<feature type="domain" description="Response regulatory" evidence="4">
    <location>
        <begin position="3"/>
        <end position="117"/>
    </location>
</feature>
<dbReference type="PANTHER" id="PTHR43214:SF43">
    <property type="entry name" value="TWO-COMPONENT RESPONSE REGULATOR"/>
    <property type="match status" value="1"/>
</dbReference>
<gene>
    <name evidence="5" type="ORF">MNBD_GAMMA08-1865</name>
</gene>
<dbReference type="GO" id="GO:0006355">
    <property type="term" value="P:regulation of DNA-templated transcription"/>
    <property type="evidence" value="ECO:0007669"/>
    <property type="project" value="InterPro"/>
</dbReference>
<dbReference type="PANTHER" id="PTHR43214">
    <property type="entry name" value="TWO-COMPONENT RESPONSE REGULATOR"/>
    <property type="match status" value="1"/>
</dbReference>
<dbReference type="EMBL" id="UOFH01000138">
    <property type="protein sequence ID" value="VAW60353.1"/>
    <property type="molecule type" value="Genomic_DNA"/>
</dbReference>
<reference evidence="5" key="1">
    <citation type="submission" date="2018-06" db="EMBL/GenBank/DDBJ databases">
        <authorList>
            <person name="Zhirakovskaya E."/>
        </authorList>
    </citation>
    <scope>NUCLEOTIDE SEQUENCE</scope>
</reference>